<dbReference type="Proteomes" id="UP001141259">
    <property type="component" value="Unassembled WGS sequence"/>
</dbReference>
<proteinExistence type="predicted"/>
<comment type="caution">
    <text evidence="1">The sequence shown here is derived from an EMBL/GenBank/DDBJ whole genome shotgun (WGS) entry which is preliminary data.</text>
</comment>
<organism evidence="1 2">
    <name type="scientific">Umezawaea endophytica</name>
    <dbReference type="NCBI Taxonomy" id="1654476"/>
    <lineage>
        <taxon>Bacteria</taxon>
        <taxon>Bacillati</taxon>
        <taxon>Actinomycetota</taxon>
        <taxon>Actinomycetes</taxon>
        <taxon>Pseudonocardiales</taxon>
        <taxon>Pseudonocardiaceae</taxon>
        <taxon>Umezawaea</taxon>
    </lineage>
</organism>
<sequence length="55" mass="6048">MESDGVLESELLDVTGIDLARLEALPDAVLRASLRRILAEDLEMPDQYAAFQSSL</sequence>
<accession>A0A9X3AJ74</accession>
<dbReference type="RefSeq" id="WP_259626860.1">
    <property type="nucleotide sequence ID" value="NZ_JANYMP010000018.1"/>
</dbReference>
<evidence type="ECO:0000313" key="1">
    <source>
        <dbReference type="EMBL" id="MCS7481365.1"/>
    </source>
</evidence>
<gene>
    <name evidence="1" type="primary">fxsA</name>
    <name evidence="1" type="ORF">NZH93_31295</name>
</gene>
<reference evidence="1" key="1">
    <citation type="submission" date="2022-08" db="EMBL/GenBank/DDBJ databases">
        <authorList>
            <person name="Tistechok S."/>
            <person name="Samborskyy M."/>
            <person name="Roman I."/>
        </authorList>
    </citation>
    <scope>NUCLEOTIDE SEQUENCE</scope>
    <source>
        <strain evidence="1">DSM 103496</strain>
    </source>
</reference>
<dbReference type="AlphaFoldDB" id="A0A9X3AJ74"/>
<keyword evidence="2" id="KW-1185">Reference proteome</keyword>
<name>A0A9X3AJ74_9PSEU</name>
<dbReference type="NCBIfam" id="TIGR04268">
    <property type="entry name" value="FxSxx-COOH"/>
    <property type="match status" value="1"/>
</dbReference>
<dbReference type="InterPro" id="IPR026334">
    <property type="entry name" value="FxSxx-COOH"/>
</dbReference>
<dbReference type="EMBL" id="JANYMP010000018">
    <property type="protein sequence ID" value="MCS7481365.1"/>
    <property type="molecule type" value="Genomic_DNA"/>
</dbReference>
<protein>
    <submittedName>
        <fullName evidence="1">FxSxx-COOH protein</fullName>
    </submittedName>
</protein>
<evidence type="ECO:0000313" key="2">
    <source>
        <dbReference type="Proteomes" id="UP001141259"/>
    </source>
</evidence>